<reference evidence="4 5" key="1">
    <citation type="submission" date="2014-11" db="EMBL/GenBank/DDBJ databases">
        <title>Genetic blueprint of the zoonotic pathogen Toxocara canis.</title>
        <authorList>
            <person name="Zhu X.-Q."/>
            <person name="Korhonen P.K."/>
            <person name="Cai H."/>
            <person name="Young N.D."/>
            <person name="Nejsum P."/>
            <person name="von Samson-Himmelstjerna G."/>
            <person name="Boag P.R."/>
            <person name="Tan P."/>
            <person name="Li Q."/>
            <person name="Min J."/>
            <person name="Yang Y."/>
            <person name="Wang X."/>
            <person name="Fang X."/>
            <person name="Hall R.S."/>
            <person name="Hofmann A."/>
            <person name="Sternberg P.W."/>
            <person name="Jex A.R."/>
            <person name="Gasser R.B."/>
        </authorList>
    </citation>
    <scope>NUCLEOTIDE SEQUENCE [LARGE SCALE GENOMIC DNA]</scope>
    <source>
        <strain evidence="4">PN_DK_2014</strain>
    </source>
</reference>
<protein>
    <submittedName>
        <fullName evidence="4">Putative ribosomal RNA methyltransferase nop2</fullName>
    </submittedName>
</protein>
<feature type="compositionally biased region" description="Basic residues" evidence="2">
    <location>
        <begin position="141"/>
        <end position="168"/>
    </location>
</feature>
<dbReference type="AlphaFoldDB" id="A0A0B2V6H2"/>
<keyword evidence="1" id="KW-0949">S-adenosyl-L-methionine</keyword>
<dbReference type="GO" id="GO:0032259">
    <property type="term" value="P:methylation"/>
    <property type="evidence" value="ECO:0007669"/>
    <property type="project" value="UniProtKB-KW"/>
</dbReference>
<feature type="compositionally biased region" description="Basic residues" evidence="2">
    <location>
        <begin position="102"/>
        <end position="111"/>
    </location>
</feature>
<keyword evidence="1 4" id="KW-0808">Transferase</keyword>
<keyword evidence="1 4" id="KW-0489">Methyltransferase</keyword>
<organism evidence="4 5">
    <name type="scientific">Toxocara canis</name>
    <name type="common">Canine roundworm</name>
    <dbReference type="NCBI Taxonomy" id="6265"/>
    <lineage>
        <taxon>Eukaryota</taxon>
        <taxon>Metazoa</taxon>
        <taxon>Ecdysozoa</taxon>
        <taxon>Nematoda</taxon>
        <taxon>Chromadorea</taxon>
        <taxon>Rhabditida</taxon>
        <taxon>Spirurina</taxon>
        <taxon>Ascaridomorpha</taxon>
        <taxon>Ascaridoidea</taxon>
        <taxon>Toxocaridae</taxon>
        <taxon>Toxocara</taxon>
    </lineage>
</organism>
<keyword evidence="1" id="KW-0694">RNA-binding</keyword>
<dbReference type="InterPro" id="IPR029063">
    <property type="entry name" value="SAM-dependent_MTases_sf"/>
</dbReference>
<proteinExistence type="inferred from homology"/>
<dbReference type="EMBL" id="JPKZ01002368">
    <property type="protein sequence ID" value="KHN77138.1"/>
    <property type="molecule type" value="Genomic_DNA"/>
</dbReference>
<accession>A0A0B2V6H2</accession>
<feature type="domain" description="SAM-dependent MTase RsmB/NOP-type" evidence="3">
    <location>
        <begin position="1"/>
        <end position="48"/>
    </location>
</feature>
<evidence type="ECO:0000313" key="4">
    <source>
        <dbReference type="EMBL" id="KHN77138.1"/>
    </source>
</evidence>
<dbReference type="OrthoDB" id="427002at2759"/>
<evidence type="ECO:0000313" key="5">
    <source>
        <dbReference type="Proteomes" id="UP000031036"/>
    </source>
</evidence>
<dbReference type="InterPro" id="IPR001678">
    <property type="entry name" value="MeTrfase_RsmB-F_NOP2_dom"/>
</dbReference>
<evidence type="ECO:0000256" key="1">
    <source>
        <dbReference type="PROSITE-ProRule" id="PRU01023"/>
    </source>
</evidence>
<evidence type="ECO:0000259" key="3">
    <source>
        <dbReference type="PROSITE" id="PS51686"/>
    </source>
</evidence>
<dbReference type="GO" id="GO:0003723">
    <property type="term" value="F:RNA binding"/>
    <property type="evidence" value="ECO:0007669"/>
    <property type="project" value="UniProtKB-UniRule"/>
</dbReference>
<dbReference type="GO" id="GO:0008168">
    <property type="term" value="F:methyltransferase activity"/>
    <property type="evidence" value="ECO:0007669"/>
    <property type="project" value="UniProtKB-KW"/>
</dbReference>
<dbReference type="PROSITE" id="PS51686">
    <property type="entry name" value="SAM_MT_RSMB_NOP"/>
    <property type="match status" value="1"/>
</dbReference>
<comment type="caution">
    <text evidence="4">The sequence shown here is derived from an EMBL/GenBank/DDBJ whole genome shotgun (WGS) entry which is preliminary data.</text>
</comment>
<gene>
    <name evidence="4" type="ORF">Tcan_03185</name>
</gene>
<keyword evidence="5" id="KW-1185">Reference proteome</keyword>
<evidence type="ECO:0000256" key="2">
    <source>
        <dbReference type="SAM" id="MobiDB-lite"/>
    </source>
</evidence>
<comment type="similarity">
    <text evidence="1">Belongs to the class I-like SAM-binding methyltransferase superfamily. RsmB/NOP family.</text>
</comment>
<feature type="region of interest" description="Disordered" evidence="2">
    <location>
        <begin position="52"/>
        <end position="168"/>
    </location>
</feature>
<sequence>MIKSSAGGPLNALMFREYRFHPSLNLTRRYYPHVHNIDGFFVAKIKKLSNEKQAKNVQEGEVSKEESTMELNDQEKDFKKMGVESDNNTKRQIRRELVDGRSKRKVKRSKKKAETMQLKKESIDKRDTGDNEEESDERSVIKKKKKKMIKLGTKRFRMGKKIKGDKHS</sequence>
<dbReference type="STRING" id="6265.A0A0B2V6H2"/>
<dbReference type="Proteomes" id="UP000031036">
    <property type="component" value="Unassembled WGS sequence"/>
</dbReference>
<name>A0A0B2V6H2_TOXCA</name>
<dbReference type="Gene3D" id="3.40.50.150">
    <property type="entry name" value="Vaccinia Virus protein VP39"/>
    <property type="match status" value="1"/>
</dbReference>
<comment type="caution">
    <text evidence="1">Lacks conserved residue(s) required for the propagation of feature annotation.</text>
</comment>
<feature type="compositionally biased region" description="Basic and acidic residues" evidence="2">
    <location>
        <begin position="112"/>
        <end position="129"/>
    </location>
</feature>
<feature type="compositionally biased region" description="Basic and acidic residues" evidence="2">
    <location>
        <begin position="61"/>
        <end position="101"/>
    </location>
</feature>